<sequence length="475" mass="50294">MVGLIPKGRIQYANDAVTADLLETEDSLTRNAAKGIVDPLVSSALADPATSGIVTGAAVTAVAAQLGNAGIVKGARSLTRRWGRGLVFTFGGKLTWLQTDLKGNPPRESAAAIAAAGDSGLFTQGAIQKRQMSRRWPYALPIIIGGKIVAYFDWAGNLFSGDGTFLAGKGAVKSWNAFGDSTTFGADLTDPTNQCWTTLLGTLLGITMGKYGQPGARADEITARAGALRVNATVTGGTIPAQGGSVMLTGLTADTLRGTNIASYEIEVVTPAGQRIRGTLYRTDANVRTFTRTSAGGAVAVGSVYIDSYTGRQWRDNPALFGMGINDEPLLTGNGGTRTVLDVQTWYRAQISTFRDEWWNWGVLDRGASEAAGTVNGDYIRALEAWFVSTQGVRFIPVRRYLASPQALADAALYQAGFTPTSQDNTDVAAGTVPQSLRFAGSVHLNPLGHQLMAAFIASWLRQYSRYASTFTLAA</sequence>
<organism evidence="1 2">
    <name type="scientific">Subtercola boreus</name>
    <dbReference type="NCBI Taxonomy" id="120213"/>
    <lineage>
        <taxon>Bacteria</taxon>
        <taxon>Bacillati</taxon>
        <taxon>Actinomycetota</taxon>
        <taxon>Actinomycetes</taxon>
        <taxon>Micrococcales</taxon>
        <taxon>Microbacteriaceae</taxon>
        <taxon>Subtercola</taxon>
    </lineage>
</organism>
<name>A0A3E0W1F3_9MICO</name>
<dbReference type="Gene3D" id="3.40.50.1110">
    <property type="entry name" value="SGNH hydrolase"/>
    <property type="match status" value="1"/>
</dbReference>
<comment type="caution">
    <text evidence="1">The sequence shown here is derived from an EMBL/GenBank/DDBJ whole genome shotgun (WGS) entry which is preliminary data.</text>
</comment>
<evidence type="ECO:0000313" key="1">
    <source>
        <dbReference type="EMBL" id="RFA15820.1"/>
    </source>
</evidence>
<dbReference type="AlphaFoldDB" id="A0A3E0W1F3"/>
<dbReference type="Proteomes" id="UP000256541">
    <property type="component" value="Unassembled WGS sequence"/>
</dbReference>
<evidence type="ECO:0000313" key="2">
    <source>
        <dbReference type="Proteomes" id="UP000256541"/>
    </source>
</evidence>
<dbReference type="InterPro" id="IPR036514">
    <property type="entry name" value="SGNH_hydro_sf"/>
</dbReference>
<accession>A0A3E0W1F3</accession>
<protein>
    <submittedName>
        <fullName evidence="1">Uncharacterized protein</fullName>
    </submittedName>
</protein>
<dbReference type="EMBL" id="NBXB01000017">
    <property type="protein sequence ID" value="RFA15820.1"/>
    <property type="molecule type" value="Genomic_DNA"/>
</dbReference>
<dbReference type="OrthoDB" id="9550545at2"/>
<dbReference type="RefSeq" id="WP_116410758.1">
    <property type="nucleotide sequence ID" value="NZ_NBXB01000017.1"/>
</dbReference>
<dbReference type="SUPFAM" id="SSF52266">
    <property type="entry name" value="SGNH hydrolase"/>
    <property type="match status" value="1"/>
</dbReference>
<gene>
    <name evidence="1" type="ORF">B7R22_05280</name>
</gene>
<proteinExistence type="predicted"/>
<reference evidence="1 2" key="1">
    <citation type="submission" date="2017-04" db="EMBL/GenBank/DDBJ databases">
        <title>Comparative genome analysis of Subtercola boreus.</title>
        <authorList>
            <person name="Cho Y.-J."/>
            <person name="Cho A."/>
            <person name="Kim O.-S."/>
            <person name="Lee J.-I."/>
        </authorList>
    </citation>
    <scope>NUCLEOTIDE SEQUENCE [LARGE SCALE GENOMIC DNA]</scope>
    <source>
        <strain evidence="1 2">P27479</strain>
    </source>
</reference>